<dbReference type="InterPro" id="IPR024388">
    <property type="entry name" value="Ribosomal_mL58"/>
</dbReference>
<keyword evidence="2" id="KW-1185">Reference proteome</keyword>
<dbReference type="Proteomes" id="UP000076738">
    <property type="component" value="Unassembled WGS sequence"/>
</dbReference>
<dbReference type="PANTHER" id="PTHR28266">
    <property type="entry name" value="54S RIBOSOMAL PROTEIN L20, MITOCHONDRIAL"/>
    <property type="match status" value="1"/>
</dbReference>
<gene>
    <name evidence="1" type="ORF">CALVIDRAFT_556859</name>
</gene>
<organism evidence="1 2">
    <name type="scientific">Calocera viscosa (strain TUFC12733)</name>
    <dbReference type="NCBI Taxonomy" id="1330018"/>
    <lineage>
        <taxon>Eukaryota</taxon>
        <taxon>Fungi</taxon>
        <taxon>Dikarya</taxon>
        <taxon>Basidiomycota</taxon>
        <taxon>Agaricomycotina</taxon>
        <taxon>Dacrymycetes</taxon>
        <taxon>Dacrymycetales</taxon>
        <taxon>Dacrymycetaceae</taxon>
        <taxon>Calocera</taxon>
    </lineage>
</organism>
<sequence length="208" mass="23586">MPLQLPFSPRHGFAHDTTATTTMSLPLIFKRGLHKKPLHRALPRIPDPLKTSTRATTWDVAPGVTFTHRPPPTAPSPFSLTAAPASPLLILGKRTPAAASSSTEEIPLPPTLHKPPREKVEVPNEVVAEIRRLRREDPQVNLPSILAKQFGVTPWYVRIVAPLPRPLARKHMEEEFGKQGREKWGYRKRLIRETRQKRRNYWSNAPPK</sequence>
<name>A0A167JIH8_CALVF</name>
<dbReference type="OrthoDB" id="6021263at2759"/>
<dbReference type="STRING" id="1330018.A0A167JIH8"/>
<dbReference type="GO" id="GO:0003735">
    <property type="term" value="F:structural constituent of ribosome"/>
    <property type="evidence" value="ECO:0007669"/>
    <property type="project" value="TreeGrafter"/>
</dbReference>
<evidence type="ECO:0000313" key="1">
    <source>
        <dbReference type="EMBL" id="KZO93632.1"/>
    </source>
</evidence>
<accession>A0A167JIH8</accession>
<dbReference type="PANTHER" id="PTHR28266:SF1">
    <property type="entry name" value="LARGE RIBOSOMAL SUBUNIT PROTEIN ML58"/>
    <property type="match status" value="1"/>
</dbReference>
<dbReference type="AlphaFoldDB" id="A0A167JIH8"/>
<reference evidence="1 2" key="1">
    <citation type="journal article" date="2016" name="Mol. Biol. Evol.">
        <title>Comparative Genomics of Early-Diverging Mushroom-Forming Fungi Provides Insights into the Origins of Lignocellulose Decay Capabilities.</title>
        <authorList>
            <person name="Nagy L.G."/>
            <person name="Riley R."/>
            <person name="Tritt A."/>
            <person name="Adam C."/>
            <person name="Daum C."/>
            <person name="Floudas D."/>
            <person name="Sun H."/>
            <person name="Yadav J.S."/>
            <person name="Pangilinan J."/>
            <person name="Larsson K.H."/>
            <person name="Matsuura K."/>
            <person name="Barry K."/>
            <person name="Labutti K."/>
            <person name="Kuo R."/>
            <person name="Ohm R.A."/>
            <person name="Bhattacharya S.S."/>
            <person name="Shirouzu T."/>
            <person name="Yoshinaga Y."/>
            <person name="Martin F.M."/>
            <person name="Grigoriev I.V."/>
            <person name="Hibbett D.S."/>
        </authorList>
    </citation>
    <scope>NUCLEOTIDE SEQUENCE [LARGE SCALE GENOMIC DNA]</scope>
    <source>
        <strain evidence="1 2">TUFC12733</strain>
    </source>
</reference>
<dbReference type="Pfam" id="PF12824">
    <property type="entry name" value="MRP-L20"/>
    <property type="match status" value="1"/>
</dbReference>
<dbReference type="EMBL" id="KV417300">
    <property type="protein sequence ID" value="KZO93632.1"/>
    <property type="molecule type" value="Genomic_DNA"/>
</dbReference>
<proteinExistence type="predicted"/>
<dbReference type="GO" id="GO:0005762">
    <property type="term" value="C:mitochondrial large ribosomal subunit"/>
    <property type="evidence" value="ECO:0007669"/>
    <property type="project" value="TreeGrafter"/>
</dbReference>
<evidence type="ECO:0008006" key="3">
    <source>
        <dbReference type="Google" id="ProtNLM"/>
    </source>
</evidence>
<evidence type="ECO:0000313" key="2">
    <source>
        <dbReference type="Proteomes" id="UP000076738"/>
    </source>
</evidence>
<protein>
    <recommendedName>
        <fullName evidence="3">Mitochondrial ribosomal protein subunit L20-domain-containing protein</fullName>
    </recommendedName>
</protein>